<evidence type="ECO:0000313" key="12">
    <source>
        <dbReference type="Proteomes" id="UP000747542"/>
    </source>
</evidence>
<dbReference type="InterPro" id="IPR005331">
    <property type="entry name" value="Sulfotransferase"/>
</dbReference>
<gene>
    <name evidence="11" type="primary">Chst8-L2</name>
    <name evidence="11" type="ORF">Hamer_G005706</name>
</gene>
<dbReference type="GO" id="GO:0000139">
    <property type="term" value="C:Golgi membrane"/>
    <property type="evidence" value="ECO:0007669"/>
    <property type="project" value="UniProtKB-SubCell"/>
</dbReference>
<keyword evidence="7 9" id="KW-0472">Membrane</keyword>
<keyword evidence="9" id="KW-0735">Signal-anchor</keyword>
<dbReference type="Pfam" id="PF03567">
    <property type="entry name" value="Sulfotransfer_2"/>
    <property type="match status" value="1"/>
</dbReference>
<dbReference type="Proteomes" id="UP000747542">
    <property type="component" value="Unassembled WGS sequence"/>
</dbReference>
<dbReference type="EMBL" id="JAHLQT010037514">
    <property type="protein sequence ID" value="KAG7157304.1"/>
    <property type="molecule type" value="Genomic_DNA"/>
</dbReference>
<feature type="region of interest" description="Disordered" evidence="10">
    <location>
        <begin position="97"/>
        <end position="119"/>
    </location>
</feature>
<evidence type="ECO:0000256" key="9">
    <source>
        <dbReference type="RuleBase" id="RU364020"/>
    </source>
</evidence>
<dbReference type="AlphaFoldDB" id="A0A8J5JJX5"/>
<keyword evidence="4 9" id="KW-0812">Transmembrane</keyword>
<dbReference type="PANTHER" id="PTHR12137:SF54">
    <property type="entry name" value="CARBOHYDRATE SULFOTRANSFERASE"/>
    <property type="match status" value="1"/>
</dbReference>
<keyword evidence="8 9" id="KW-0325">Glycoprotein</keyword>
<evidence type="ECO:0000256" key="8">
    <source>
        <dbReference type="ARBA" id="ARBA00023180"/>
    </source>
</evidence>
<organism evidence="11 12">
    <name type="scientific">Homarus americanus</name>
    <name type="common">American lobster</name>
    <dbReference type="NCBI Taxonomy" id="6706"/>
    <lineage>
        <taxon>Eukaryota</taxon>
        <taxon>Metazoa</taxon>
        <taxon>Ecdysozoa</taxon>
        <taxon>Arthropoda</taxon>
        <taxon>Crustacea</taxon>
        <taxon>Multicrustacea</taxon>
        <taxon>Malacostraca</taxon>
        <taxon>Eumalacostraca</taxon>
        <taxon>Eucarida</taxon>
        <taxon>Decapoda</taxon>
        <taxon>Pleocyemata</taxon>
        <taxon>Astacidea</taxon>
        <taxon>Nephropoidea</taxon>
        <taxon>Nephropidae</taxon>
        <taxon>Homarus</taxon>
    </lineage>
</organism>
<dbReference type="GO" id="GO:0016051">
    <property type="term" value="P:carbohydrate biosynthetic process"/>
    <property type="evidence" value="ECO:0007669"/>
    <property type="project" value="InterPro"/>
</dbReference>
<keyword evidence="6 9" id="KW-0333">Golgi apparatus</keyword>
<evidence type="ECO:0000256" key="2">
    <source>
        <dbReference type="ARBA" id="ARBA00006339"/>
    </source>
</evidence>
<dbReference type="PANTHER" id="PTHR12137">
    <property type="entry name" value="CARBOHYDRATE SULFOTRANSFERASE"/>
    <property type="match status" value="1"/>
</dbReference>
<comment type="similarity">
    <text evidence="2 9">Belongs to the sulfotransferase 2 family.</text>
</comment>
<evidence type="ECO:0000256" key="4">
    <source>
        <dbReference type="ARBA" id="ARBA00022692"/>
    </source>
</evidence>
<evidence type="ECO:0000256" key="6">
    <source>
        <dbReference type="ARBA" id="ARBA00023034"/>
    </source>
</evidence>
<evidence type="ECO:0000313" key="11">
    <source>
        <dbReference type="EMBL" id="KAG7157304.1"/>
    </source>
</evidence>
<evidence type="ECO:0000256" key="5">
    <source>
        <dbReference type="ARBA" id="ARBA00022989"/>
    </source>
</evidence>
<evidence type="ECO:0000256" key="7">
    <source>
        <dbReference type="ARBA" id="ARBA00023136"/>
    </source>
</evidence>
<name>A0A8J5JJX5_HOMAM</name>
<dbReference type="GO" id="GO:0008146">
    <property type="term" value="F:sulfotransferase activity"/>
    <property type="evidence" value="ECO:0007669"/>
    <property type="project" value="InterPro"/>
</dbReference>
<dbReference type="InterPro" id="IPR018011">
    <property type="entry name" value="Carb_sulfotrans_8-10"/>
</dbReference>
<evidence type="ECO:0000256" key="10">
    <source>
        <dbReference type="SAM" id="MobiDB-lite"/>
    </source>
</evidence>
<accession>A0A8J5JJX5</accession>
<keyword evidence="5 9" id="KW-1133">Transmembrane helix</keyword>
<sequence length="435" mass="50570">MRVKEGKSAGGWGGLSERGRNIIMYYANSKTLRVLAFTILAGAFFVYYHHYTVGSLPQNTSTQIQINDSGRITSVGLSLNEVQTFLLKQIPKSAEGERQELKEAQKNAGVETQAGGESEMSSDYMFEDKCCKKEKGVTWRHPVMQPSHGSFLKNLNFSNYTQKDREFLQDHTKIMIKRTDLITKMCKSRPQLATSRPLHLLWYTNHDPNIILCPIYRASLTPQMMELFNKIHVTEVDPSERTRVFTSGLRVLVVRDPLIRILYIYLDKIATRKPCSDYFEKLQKMIVARYRKKKKKQKLPRYPAFHEFVQYVLDSTRSLHSAEDWMTKAECWTPYWAQCNVCAADYDIVLTAETLEKDEKFLASVTNMKTYKDQHSSKSLQSTDNNKILSQSDIKDYLRQLDVQQMNLLYQHYILDNEIFAYKSTKKKHLYLAHD</sequence>
<evidence type="ECO:0000256" key="1">
    <source>
        <dbReference type="ARBA" id="ARBA00004323"/>
    </source>
</evidence>
<protein>
    <recommendedName>
        <fullName evidence="9">Carbohydrate sulfotransferase</fullName>
        <ecNumber evidence="9">2.8.2.-</ecNumber>
    </recommendedName>
</protein>
<evidence type="ECO:0000256" key="3">
    <source>
        <dbReference type="ARBA" id="ARBA00022679"/>
    </source>
</evidence>
<keyword evidence="3 9" id="KW-0808">Transferase</keyword>
<comment type="subcellular location">
    <subcellularLocation>
        <location evidence="1 9">Golgi apparatus membrane</location>
        <topology evidence="1 9">Single-pass type II membrane protein</topology>
    </subcellularLocation>
</comment>
<keyword evidence="9" id="KW-0119">Carbohydrate metabolism</keyword>
<reference evidence="11" key="1">
    <citation type="journal article" date="2021" name="Sci. Adv.">
        <title>The American lobster genome reveals insights on longevity, neural, and immune adaptations.</title>
        <authorList>
            <person name="Polinski J.M."/>
            <person name="Zimin A.V."/>
            <person name="Clark K.F."/>
            <person name="Kohn A.B."/>
            <person name="Sadowski N."/>
            <person name="Timp W."/>
            <person name="Ptitsyn A."/>
            <person name="Khanna P."/>
            <person name="Romanova D.Y."/>
            <person name="Williams P."/>
            <person name="Greenwood S.J."/>
            <person name="Moroz L.L."/>
            <person name="Walt D.R."/>
            <person name="Bodnar A.G."/>
        </authorList>
    </citation>
    <scope>NUCLEOTIDE SEQUENCE</scope>
    <source>
        <strain evidence="11">GMGI-L3</strain>
    </source>
</reference>
<dbReference type="OrthoDB" id="2019940at2759"/>
<dbReference type="EC" id="2.8.2.-" evidence="9"/>
<comment type="caution">
    <text evidence="11">The sequence shown here is derived from an EMBL/GenBank/DDBJ whole genome shotgun (WGS) entry which is preliminary data.</text>
</comment>
<proteinExistence type="inferred from homology"/>
<feature type="transmembrane region" description="Helical" evidence="9">
    <location>
        <begin position="32"/>
        <end position="51"/>
    </location>
</feature>
<keyword evidence="12" id="KW-1185">Reference proteome</keyword>